<dbReference type="PANTHER" id="PTHR40758">
    <property type="entry name" value="CONSERVED PROTEIN"/>
    <property type="match status" value="1"/>
</dbReference>
<dbReference type="InterPro" id="IPR034660">
    <property type="entry name" value="DinB/YfiT-like"/>
</dbReference>
<dbReference type="InterPro" id="IPR024344">
    <property type="entry name" value="MDMPI_metal-binding"/>
</dbReference>
<feature type="region of interest" description="Disordered" evidence="1">
    <location>
        <begin position="218"/>
        <end position="237"/>
    </location>
</feature>
<sequence>MDTVKGMDHLPVLQAALLEFGALITNEVDLSAPVPSCGDWTFLDLVDHLRNGNMWVVTAVREGRGDSRDEPAPADPARLRGWYDEAAAALVSTLSADPATPAWTFTSQMPRTVGFWRRRRMHETLMHLWDGQNALGTPVPFARDHAADGVTEVFDLFAPRMIKRGLAAEPDTAIRLHATDTDDNWTYGTAEPAAQLSGTAADLLLALWTRKPLSDPALTWSGDRSAGERALSGPLVP</sequence>
<evidence type="ECO:0000313" key="4">
    <source>
        <dbReference type="EMBL" id="GAA5057611.1"/>
    </source>
</evidence>
<gene>
    <name evidence="4" type="ORF">GCM10023318_36110</name>
</gene>
<feature type="domain" description="MDMPI C-terminal" evidence="2">
    <location>
        <begin position="144"/>
        <end position="227"/>
    </location>
</feature>
<accession>A0ABP9KF13</accession>
<dbReference type="Pfam" id="PF07398">
    <property type="entry name" value="MDMPI_C"/>
    <property type="match status" value="1"/>
</dbReference>
<keyword evidence="5" id="KW-1185">Reference proteome</keyword>
<dbReference type="InterPro" id="IPR010872">
    <property type="entry name" value="MDMPI_C-term_domain"/>
</dbReference>
<reference evidence="5" key="1">
    <citation type="journal article" date="2019" name="Int. J. Syst. Evol. Microbiol.">
        <title>The Global Catalogue of Microorganisms (GCM) 10K type strain sequencing project: providing services to taxonomists for standard genome sequencing and annotation.</title>
        <authorList>
            <consortium name="The Broad Institute Genomics Platform"/>
            <consortium name="The Broad Institute Genome Sequencing Center for Infectious Disease"/>
            <person name="Wu L."/>
            <person name="Ma J."/>
        </authorList>
    </citation>
    <scope>NUCLEOTIDE SEQUENCE [LARGE SCALE GENOMIC DNA]</scope>
    <source>
        <strain evidence="5">JCM 18298</strain>
    </source>
</reference>
<dbReference type="SUPFAM" id="SSF109854">
    <property type="entry name" value="DinB/YfiT-like putative metalloenzymes"/>
    <property type="match status" value="1"/>
</dbReference>
<dbReference type="Pfam" id="PF11716">
    <property type="entry name" value="MDMPI_N"/>
    <property type="match status" value="1"/>
</dbReference>
<dbReference type="GO" id="GO:0016853">
    <property type="term" value="F:isomerase activity"/>
    <property type="evidence" value="ECO:0007669"/>
    <property type="project" value="UniProtKB-KW"/>
</dbReference>
<comment type="caution">
    <text evidence="4">The sequence shown here is derived from an EMBL/GenBank/DDBJ whole genome shotgun (WGS) entry which is preliminary data.</text>
</comment>
<feature type="domain" description="Mycothiol-dependent maleylpyruvate isomerase metal-binding" evidence="3">
    <location>
        <begin position="15"/>
        <end position="130"/>
    </location>
</feature>
<dbReference type="InterPro" id="IPR017517">
    <property type="entry name" value="Maleyloyr_isom"/>
</dbReference>
<evidence type="ECO:0000259" key="2">
    <source>
        <dbReference type="Pfam" id="PF07398"/>
    </source>
</evidence>
<evidence type="ECO:0000313" key="5">
    <source>
        <dbReference type="Proteomes" id="UP001500603"/>
    </source>
</evidence>
<dbReference type="PANTHER" id="PTHR40758:SF1">
    <property type="entry name" value="CONSERVED PROTEIN"/>
    <property type="match status" value="1"/>
</dbReference>
<evidence type="ECO:0000256" key="1">
    <source>
        <dbReference type="SAM" id="MobiDB-lite"/>
    </source>
</evidence>
<organism evidence="4 5">
    <name type="scientific">Nocardia callitridis</name>
    <dbReference type="NCBI Taxonomy" id="648753"/>
    <lineage>
        <taxon>Bacteria</taxon>
        <taxon>Bacillati</taxon>
        <taxon>Actinomycetota</taxon>
        <taxon>Actinomycetes</taxon>
        <taxon>Mycobacteriales</taxon>
        <taxon>Nocardiaceae</taxon>
        <taxon>Nocardia</taxon>
    </lineage>
</organism>
<proteinExistence type="predicted"/>
<dbReference type="NCBIfam" id="TIGR03083">
    <property type="entry name" value="maleylpyruvate isomerase family mycothiol-dependent enzyme"/>
    <property type="match status" value="1"/>
</dbReference>
<dbReference type="Proteomes" id="UP001500603">
    <property type="component" value="Unassembled WGS sequence"/>
</dbReference>
<dbReference type="EMBL" id="BAABJM010000003">
    <property type="protein sequence ID" value="GAA5057611.1"/>
    <property type="molecule type" value="Genomic_DNA"/>
</dbReference>
<name>A0ABP9KF13_9NOCA</name>
<evidence type="ECO:0000259" key="3">
    <source>
        <dbReference type="Pfam" id="PF11716"/>
    </source>
</evidence>
<protein>
    <submittedName>
        <fullName evidence="4">Maleylpyruvate isomerase family mycothiol-dependent enzyme</fullName>
    </submittedName>
</protein>
<keyword evidence="4" id="KW-0413">Isomerase</keyword>